<dbReference type="EMBL" id="CAMXCT010000777">
    <property type="protein sequence ID" value="CAI3983110.1"/>
    <property type="molecule type" value="Genomic_DNA"/>
</dbReference>
<accession>A0A9P1C2H1</accession>
<reference evidence="1" key="1">
    <citation type="submission" date="2022-10" db="EMBL/GenBank/DDBJ databases">
        <authorList>
            <person name="Chen Y."/>
            <person name="Dougan E. K."/>
            <person name="Chan C."/>
            <person name="Rhodes N."/>
            <person name="Thang M."/>
        </authorList>
    </citation>
    <scope>NUCLEOTIDE SEQUENCE</scope>
</reference>
<organism evidence="1">
    <name type="scientific">Cladocopium goreaui</name>
    <dbReference type="NCBI Taxonomy" id="2562237"/>
    <lineage>
        <taxon>Eukaryota</taxon>
        <taxon>Sar</taxon>
        <taxon>Alveolata</taxon>
        <taxon>Dinophyceae</taxon>
        <taxon>Suessiales</taxon>
        <taxon>Symbiodiniaceae</taxon>
        <taxon>Cladocopium</taxon>
    </lineage>
</organism>
<dbReference type="EMBL" id="CAMXCT030000777">
    <property type="protein sequence ID" value="CAL4770422.1"/>
    <property type="molecule type" value="Genomic_DNA"/>
</dbReference>
<protein>
    <submittedName>
        <fullName evidence="1">Uncharacterized protein</fullName>
    </submittedName>
</protein>
<evidence type="ECO:0000313" key="2">
    <source>
        <dbReference type="EMBL" id="CAL4770422.1"/>
    </source>
</evidence>
<dbReference type="Proteomes" id="UP001152797">
    <property type="component" value="Unassembled WGS sequence"/>
</dbReference>
<proteinExistence type="predicted"/>
<comment type="caution">
    <text evidence="1">The sequence shown here is derived from an EMBL/GenBank/DDBJ whole genome shotgun (WGS) entry which is preliminary data.</text>
</comment>
<reference evidence="2 3" key="2">
    <citation type="submission" date="2024-05" db="EMBL/GenBank/DDBJ databases">
        <authorList>
            <person name="Chen Y."/>
            <person name="Shah S."/>
            <person name="Dougan E. K."/>
            <person name="Thang M."/>
            <person name="Chan C."/>
        </authorList>
    </citation>
    <scope>NUCLEOTIDE SEQUENCE [LARGE SCALE GENOMIC DNA]</scope>
</reference>
<sequence>MRQAMTLGRTVESFQQFRRGVAVPWVPSGSVDPRGLMGKQHAVPHSVPSIRVTSVFGGHCSLWLEPLYTLYRIFPESVLPLLATYNPENSCSEFFAVELPAVHLENNDALRHADLLVCMWVSECSRLRAHYSKPVIFYSGFLLLNDQSFHPGHAWMEPLHHFWRRVADLLACDGPGEGHTGPPCLVVFEERQLAEAAYWQTGQQKPYVRPLSLYVGCTHDPEKARSDVLVINRGRLVLDGLVTQALNAMKHAAYPHSFVDQVRGMPFASMAAFRAAILLPWDLNLVMFHDLYAMAIPMFLPNKVSLEISEVFAARHALQ</sequence>
<dbReference type="AlphaFoldDB" id="A0A9P1C2H1"/>
<evidence type="ECO:0000313" key="3">
    <source>
        <dbReference type="Proteomes" id="UP001152797"/>
    </source>
</evidence>
<dbReference type="EMBL" id="CAMXCT020000777">
    <property type="protein sequence ID" value="CAL1136485.1"/>
    <property type="molecule type" value="Genomic_DNA"/>
</dbReference>
<evidence type="ECO:0000313" key="1">
    <source>
        <dbReference type="EMBL" id="CAI3983110.1"/>
    </source>
</evidence>
<name>A0A9P1C2H1_9DINO</name>
<keyword evidence="3" id="KW-1185">Reference proteome</keyword>
<gene>
    <name evidence="1" type="ORF">C1SCF055_LOCUS10756</name>
</gene>